<evidence type="ECO:0000256" key="4">
    <source>
        <dbReference type="ARBA" id="ARBA00023295"/>
    </source>
</evidence>
<dbReference type="InterPro" id="IPR017853">
    <property type="entry name" value="GH"/>
</dbReference>
<dbReference type="AlphaFoldDB" id="A0AAN5AMJ6"/>
<organism evidence="6 7">
    <name type="scientific">Persicobacter diffluens</name>
    <dbReference type="NCBI Taxonomy" id="981"/>
    <lineage>
        <taxon>Bacteria</taxon>
        <taxon>Pseudomonadati</taxon>
        <taxon>Bacteroidota</taxon>
        <taxon>Cytophagia</taxon>
        <taxon>Cytophagales</taxon>
        <taxon>Persicobacteraceae</taxon>
        <taxon>Persicobacter</taxon>
    </lineage>
</organism>
<dbReference type="PANTHER" id="PTHR31451">
    <property type="match status" value="1"/>
</dbReference>
<keyword evidence="7" id="KW-1185">Reference proteome</keyword>
<dbReference type="Proteomes" id="UP001310022">
    <property type="component" value="Unassembled WGS sequence"/>
</dbReference>
<dbReference type="SUPFAM" id="SSF51445">
    <property type="entry name" value="(Trans)glycosidases"/>
    <property type="match status" value="1"/>
</dbReference>
<evidence type="ECO:0000256" key="2">
    <source>
        <dbReference type="ARBA" id="ARBA00012706"/>
    </source>
</evidence>
<comment type="catalytic activity">
    <reaction evidence="1">
        <text>Random hydrolysis of (1-&gt;4)-beta-D-mannosidic linkages in mannans, galactomannans and glucomannans.</text>
        <dbReference type="EC" id="3.2.1.78"/>
    </reaction>
</comment>
<dbReference type="Pfam" id="PF26410">
    <property type="entry name" value="GH5_mannosidase"/>
    <property type="match status" value="1"/>
</dbReference>
<dbReference type="RefSeq" id="WP_338237744.1">
    <property type="nucleotide sequence ID" value="NZ_BQKE01000002.1"/>
</dbReference>
<evidence type="ECO:0000313" key="7">
    <source>
        <dbReference type="Proteomes" id="UP001310022"/>
    </source>
</evidence>
<evidence type="ECO:0000313" key="6">
    <source>
        <dbReference type="EMBL" id="GJM62456.1"/>
    </source>
</evidence>
<accession>A0AAN5AMJ6</accession>
<dbReference type="Gene3D" id="3.20.20.80">
    <property type="entry name" value="Glycosidases"/>
    <property type="match status" value="1"/>
</dbReference>
<gene>
    <name evidence="6" type="ORF">PEDI_30080</name>
</gene>
<evidence type="ECO:0000256" key="3">
    <source>
        <dbReference type="ARBA" id="ARBA00022801"/>
    </source>
</evidence>
<evidence type="ECO:0000256" key="1">
    <source>
        <dbReference type="ARBA" id="ARBA00001678"/>
    </source>
</evidence>
<dbReference type="InterPro" id="IPR045053">
    <property type="entry name" value="MAN-like"/>
</dbReference>
<evidence type="ECO:0000259" key="5">
    <source>
        <dbReference type="Pfam" id="PF26410"/>
    </source>
</evidence>
<dbReference type="PANTHER" id="PTHR31451:SF40">
    <property type="entry name" value="GLYCOSIDE HYDROLASE FAMILY 5 DOMAIN-CONTAINING PROTEIN"/>
    <property type="match status" value="1"/>
</dbReference>
<proteinExistence type="predicted"/>
<dbReference type="EC" id="3.2.1.78" evidence="2"/>
<protein>
    <recommendedName>
        <fullName evidence="2">mannan endo-1,4-beta-mannosidase</fullName>
        <ecNumber evidence="2">3.2.1.78</ecNumber>
    </recommendedName>
</protein>
<dbReference type="GO" id="GO:0000272">
    <property type="term" value="P:polysaccharide catabolic process"/>
    <property type="evidence" value="ECO:0007669"/>
    <property type="project" value="InterPro"/>
</dbReference>
<name>A0AAN5AMJ6_9BACT</name>
<dbReference type="EMBL" id="BQKE01000002">
    <property type="protein sequence ID" value="GJM62456.1"/>
    <property type="molecule type" value="Genomic_DNA"/>
</dbReference>
<comment type="caution">
    <text evidence="6">The sequence shown here is derived from an EMBL/GenBank/DDBJ whole genome shotgun (WGS) entry which is preliminary data.</text>
</comment>
<reference evidence="6 7" key="1">
    <citation type="submission" date="2021-12" db="EMBL/GenBank/DDBJ databases">
        <title>Genome sequencing of bacteria with rrn-lacking chromosome and rrn-plasmid.</title>
        <authorList>
            <person name="Anda M."/>
            <person name="Iwasaki W."/>
        </authorList>
    </citation>
    <scope>NUCLEOTIDE SEQUENCE [LARGE SCALE GENOMIC DNA]</scope>
    <source>
        <strain evidence="6 7">NBRC 15940</strain>
    </source>
</reference>
<keyword evidence="3" id="KW-0378">Hydrolase</keyword>
<sequence>MSNFFKRLVLTLLMSGTIFNLTAKGHEGFVKVKGASFEIGGEPYRYIGANFWYGMNLAAQQTGNRERLLRELDDMKSVGITNLRLMASTEGTDDPWQVKPTLFPEAGKVNQDMLEGLDFLLAEMGKRNMKAVLCLNNFWTWSGGMPQYLKWSNPDRSIPFPPPAEHGDWWKYAEFAKSFYGDARAVEIFRQHLNILLDRQNSVNGRYYKEDPTIMSWQLANEPRANAEVEAYLQWIEETAALIKEKAPRQLVSIGSEGYGPDAKAGTDALRDHALKNIDYVTTHVWIANWGWFDAENPELTFDAACEKVSAYFERHLQAAEELNKPLVLEEFGVGRDGDSYAANSSSTYRDRYYQWVFEYILNAHHNGRPFVGCNFWAWGGEGRPRTPKCVWEEGDDLIGDPPHEFQGWYSVYNTDKRTKKLIKKYNKQLK</sequence>
<keyword evidence="4" id="KW-0326">Glycosidase</keyword>
<dbReference type="GO" id="GO:0016985">
    <property type="term" value="F:mannan endo-1,4-beta-mannosidase activity"/>
    <property type="evidence" value="ECO:0007669"/>
    <property type="project" value="TreeGrafter"/>
</dbReference>
<feature type="domain" description="Glycoside hydrolase family 5" evidence="5">
    <location>
        <begin position="28"/>
        <end position="431"/>
    </location>
</feature>
<dbReference type="InterPro" id="IPR001547">
    <property type="entry name" value="Glyco_hydro_5"/>
</dbReference>